<sequence>MREAVSTGEDQTKKEQQDLVLLLFGFGLFQLMSVETFGLWDIGCGIPVEEEFSEFKPGIDRSS</sequence>
<name>A0A517QJW6_9PLAN</name>
<evidence type="ECO:0000313" key="2">
    <source>
        <dbReference type="EMBL" id="QDT31894.1"/>
    </source>
</evidence>
<reference evidence="2 3" key="1">
    <citation type="submission" date="2019-02" db="EMBL/GenBank/DDBJ databases">
        <title>Deep-cultivation of Planctomycetes and their phenomic and genomic characterization uncovers novel biology.</title>
        <authorList>
            <person name="Wiegand S."/>
            <person name="Jogler M."/>
            <person name="Boedeker C."/>
            <person name="Pinto D."/>
            <person name="Vollmers J."/>
            <person name="Rivas-Marin E."/>
            <person name="Kohn T."/>
            <person name="Peeters S.H."/>
            <person name="Heuer A."/>
            <person name="Rast P."/>
            <person name="Oberbeckmann S."/>
            <person name="Bunk B."/>
            <person name="Jeske O."/>
            <person name="Meyerdierks A."/>
            <person name="Storesund J.E."/>
            <person name="Kallscheuer N."/>
            <person name="Luecker S."/>
            <person name="Lage O.M."/>
            <person name="Pohl T."/>
            <person name="Merkel B.J."/>
            <person name="Hornburger P."/>
            <person name="Mueller R.-W."/>
            <person name="Bruemmer F."/>
            <person name="Labrenz M."/>
            <person name="Spormann A.M."/>
            <person name="Op den Camp H."/>
            <person name="Overmann J."/>
            <person name="Amann R."/>
            <person name="Jetten M.S.M."/>
            <person name="Mascher T."/>
            <person name="Medema M.H."/>
            <person name="Devos D.P."/>
            <person name="Kaster A.-K."/>
            <person name="Ovreas L."/>
            <person name="Rohde M."/>
            <person name="Galperin M.Y."/>
            <person name="Jogler C."/>
        </authorList>
    </citation>
    <scope>NUCLEOTIDE SEQUENCE [LARGE SCALE GENOMIC DNA]</scope>
    <source>
        <strain evidence="2 3">Mal48</strain>
    </source>
</reference>
<dbReference type="Proteomes" id="UP000315724">
    <property type="component" value="Chromosome"/>
</dbReference>
<dbReference type="EMBL" id="CP036267">
    <property type="protein sequence ID" value="QDT31894.1"/>
    <property type="molecule type" value="Genomic_DNA"/>
</dbReference>
<proteinExistence type="predicted"/>
<keyword evidence="1" id="KW-0472">Membrane</keyword>
<accession>A0A517QJW6</accession>
<organism evidence="2 3">
    <name type="scientific">Thalassoglobus polymorphus</name>
    <dbReference type="NCBI Taxonomy" id="2527994"/>
    <lineage>
        <taxon>Bacteria</taxon>
        <taxon>Pseudomonadati</taxon>
        <taxon>Planctomycetota</taxon>
        <taxon>Planctomycetia</taxon>
        <taxon>Planctomycetales</taxon>
        <taxon>Planctomycetaceae</taxon>
        <taxon>Thalassoglobus</taxon>
    </lineage>
</organism>
<dbReference type="KEGG" id="tpol:Mal48_11310"/>
<dbReference type="AlphaFoldDB" id="A0A517QJW6"/>
<keyword evidence="1" id="KW-1133">Transmembrane helix</keyword>
<gene>
    <name evidence="2" type="ORF">Mal48_11310</name>
</gene>
<evidence type="ECO:0000313" key="3">
    <source>
        <dbReference type="Proteomes" id="UP000315724"/>
    </source>
</evidence>
<protein>
    <submittedName>
        <fullName evidence="2">Uncharacterized protein</fullName>
    </submittedName>
</protein>
<evidence type="ECO:0000256" key="1">
    <source>
        <dbReference type="SAM" id="Phobius"/>
    </source>
</evidence>
<keyword evidence="3" id="KW-1185">Reference proteome</keyword>
<keyword evidence="1" id="KW-0812">Transmembrane</keyword>
<feature type="transmembrane region" description="Helical" evidence="1">
    <location>
        <begin position="20"/>
        <end position="40"/>
    </location>
</feature>